<dbReference type="Pfam" id="PF00078">
    <property type="entry name" value="RVT_1"/>
    <property type="match status" value="1"/>
</dbReference>
<organism evidence="2 3">
    <name type="scientific">Kryptolebias marmoratus</name>
    <name type="common">Mangrove killifish</name>
    <name type="synonym">Rivulus marmoratus</name>
    <dbReference type="NCBI Taxonomy" id="37003"/>
    <lineage>
        <taxon>Eukaryota</taxon>
        <taxon>Metazoa</taxon>
        <taxon>Chordata</taxon>
        <taxon>Craniata</taxon>
        <taxon>Vertebrata</taxon>
        <taxon>Euteleostomi</taxon>
        <taxon>Actinopterygii</taxon>
        <taxon>Neopterygii</taxon>
        <taxon>Teleostei</taxon>
        <taxon>Neoteleostei</taxon>
        <taxon>Acanthomorphata</taxon>
        <taxon>Ovalentaria</taxon>
        <taxon>Atherinomorphae</taxon>
        <taxon>Cyprinodontiformes</taxon>
        <taxon>Rivulidae</taxon>
        <taxon>Kryptolebias</taxon>
    </lineage>
</organism>
<evidence type="ECO:0000313" key="3">
    <source>
        <dbReference type="Proteomes" id="UP000264800"/>
    </source>
</evidence>
<dbReference type="GeneTree" id="ENSGT00940000164735"/>
<evidence type="ECO:0000313" key="2">
    <source>
        <dbReference type="Ensembl" id="ENSKMAP00000009473.1"/>
    </source>
</evidence>
<feature type="domain" description="Reverse transcriptase" evidence="1">
    <location>
        <begin position="506"/>
        <end position="777"/>
    </location>
</feature>
<protein>
    <recommendedName>
        <fullName evidence="1">Reverse transcriptase domain-containing protein</fullName>
    </recommendedName>
</protein>
<dbReference type="STRING" id="37003.ENSKMAP00000009473"/>
<dbReference type="InterPro" id="IPR000477">
    <property type="entry name" value="RT_dom"/>
</dbReference>
<name>A0A3Q3A000_KRYMA</name>
<reference evidence="2" key="1">
    <citation type="submission" date="2025-08" db="UniProtKB">
        <authorList>
            <consortium name="Ensembl"/>
        </authorList>
    </citation>
    <scope>IDENTIFICATION</scope>
</reference>
<evidence type="ECO:0000259" key="1">
    <source>
        <dbReference type="PROSITE" id="PS50878"/>
    </source>
</evidence>
<dbReference type="PANTHER" id="PTHR31635:SF196">
    <property type="entry name" value="REVERSE TRANSCRIPTASE DOMAIN-CONTAINING PROTEIN-RELATED"/>
    <property type="match status" value="1"/>
</dbReference>
<dbReference type="PANTHER" id="PTHR31635">
    <property type="entry name" value="REVERSE TRANSCRIPTASE DOMAIN-CONTAINING PROTEIN-RELATED"/>
    <property type="match status" value="1"/>
</dbReference>
<dbReference type="PROSITE" id="PS50878">
    <property type="entry name" value="RT_POL"/>
    <property type="match status" value="1"/>
</dbReference>
<dbReference type="AlphaFoldDB" id="A0A3Q3A000"/>
<sequence>MPSSDAPSAPGDSLRFVSWNVKGLNSPIKRKKVFNHLKHLNPKIAFLQETHLKLSDQLRLRCGWVGQVHHSSFNSKARGVAILIHKSVPFSVTKVISDPNGRYIIVLGRISSSNLTLVNLYGPNWDDEDFFKNILFSLPDLSNSQLILGGDFNCCLDPLLDRSSNKSYSVSKSSKVLHTFMQQYAVSDVWRYFNPNTRKFSFFSPVHSTFSRIDFFLLDNKLLSSVRSCCYNPIVISDHSPVILDLSLPGRTASRPPWRFNSVLLNDSVFVKTMNDRLDLYVSTNITSDVSAATVWETCKAYLRGEIIAYSAYLRKTTTQKSLILSSAMSDLQAKCAESPAPDLIKSLLIKKAEFDTLASDAAVALLLKSRYSYYEFGDKPSKILAHQIRQRASNQHIVEINISNGTSINPQTINNQFRDFYSTLYTSECSPDQAQYESFFDSFTIPTIDPEAASDLDKPFTLAEVKSAILSMQSGKCSGPDGFPSEFFKVFSDKLSPLLLNMLKEACELGVLPLTMRQATISLILKGDKDPRVCNNYRPISLLCTDVKILAKMLAKRLEIIMTKIINPDQTGFIKNRHSFHNIRRLLNIMYSPASADSPEVIISMDAEKAFDRVEWSYLFYTLRRFGFGCSFISWIKLLYTSPLASVRTNNDHSEYFHLGRGTRQGCPLSPLLFAIAIEPLAAALRSSPMQGITRGGLDHKVSLYADDLLLFLSDPETSMPLVLDMLEKFGQISGYKLNFNKSELFPINDAAMAYPLTSLPFKISLQTFKYLGIHVTKNYSQLFKVNSTPLLDQLTQDLQRWSMLPLSLAGRISCIKMNVLPKFLYLFQCLPVFVPKKFFRSLDASVFQFIWNRKPPRIRKSILQKSKEMGGLATPNFLCYYWSVNIRTMLFWRNTNCETPKWLPIEEASCSSASLLSLLCLPPATSPTTYTNNIIVKNCLRIWAQIMQHFRIQRIPLLSPLNSNPLFPPSLIDKTFSVWKSHGLFSVKDLYLGDTFASFAQLSSNFNLPAVHFFRFLQVRDFIRHRFPGFPITPAPNMVDQLLEISPIPKGTIPKIYNLLMSNVTPGLGHLQATWSDDLNTEIDNEMWQTILERIHTSSICARHRIIQCKVVHRVHWSKSKLARIFPDVDSNCGKCGLGPATLGHMFWTCPSLFQFRKSVFDSLSVITSTTVQPSPLTALFGVLPKNQLLPLHQADLVAFLTLLARRIILMHWKNPLPPSHSHWIKDALSFMKLEKIRHTLKGSEIKFLIIWSPFLDHVRSLTLDVTL</sequence>
<dbReference type="Ensembl" id="ENSKMAT00000009619.1">
    <property type="protein sequence ID" value="ENSKMAP00000009473.1"/>
    <property type="gene ID" value="ENSKMAG00000007098.1"/>
</dbReference>
<dbReference type="Gene3D" id="3.60.10.10">
    <property type="entry name" value="Endonuclease/exonuclease/phosphatase"/>
    <property type="match status" value="1"/>
</dbReference>
<dbReference type="Pfam" id="PF03372">
    <property type="entry name" value="Exo_endo_phos"/>
    <property type="match status" value="1"/>
</dbReference>
<dbReference type="CDD" id="cd09076">
    <property type="entry name" value="L1-EN"/>
    <property type="match status" value="1"/>
</dbReference>
<dbReference type="InterPro" id="IPR036691">
    <property type="entry name" value="Endo/exonu/phosph_ase_sf"/>
</dbReference>
<dbReference type="SUPFAM" id="SSF56672">
    <property type="entry name" value="DNA/RNA polymerases"/>
    <property type="match status" value="1"/>
</dbReference>
<accession>A0A3Q3A000</accession>
<dbReference type="OMA" id="AGRISCI"/>
<keyword evidence="3" id="KW-1185">Reference proteome</keyword>
<dbReference type="InterPro" id="IPR005135">
    <property type="entry name" value="Endo/exonuclease/phosphatase"/>
</dbReference>
<dbReference type="InterPro" id="IPR043502">
    <property type="entry name" value="DNA/RNA_pol_sf"/>
</dbReference>
<proteinExistence type="predicted"/>
<reference evidence="2" key="2">
    <citation type="submission" date="2025-09" db="UniProtKB">
        <authorList>
            <consortium name="Ensembl"/>
        </authorList>
    </citation>
    <scope>IDENTIFICATION</scope>
</reference>
<dbReference type="SUPFAM" id="SSF56219">
    <property type="entry name" value="DNase I-like"/>
    <property type="match status" value="1"/>
</dbReference>
<dbReference type="Proteomes" id="UP000264800">
    <property type="component" value="Unplaced"/>
</dbReference>
<dbReference type="GO" id="GO:0003824">
    <property type="term" value="F:catalytic activity"/>
    <property type="evidence" value="ECO:0007669"/>
    <property type="project" value="InterPro"/>
</dbReference>
<dbReference type="CDD" id="cd01650">
    <property type="entry name" value="RT_nLTR_like"/>
    <property type="match status" value="1"/>
</dbReference>